<evidence type="ECO:0000259" key="6">
    <source>
        <dbReference type="Pfam" id="PF00685"/>
    </source>
</evidence>
<evidence type="ECO:0000256" key="5">
    <source>
        <dbReference type="SAM" id="MobiDB-lite"/>
    </source>
</evidence>
<dbReference type="PANTHER" id="PTHR10605:SF72">
    <property type="entry name" value="HEPARAN SULFATE 3-O SULFOTRANSFERASE-B, ISOFORM A"/>
    <property type="match status" value="1"/>
</dbReference>
<gene>
    <name evidence="7" type="ORF">EGW08_006395</name>
</gene>
<evidence type="ECO:0000256" key="2">
    <source>
        <dbReference type="ARBA" id="ARBA00023180"/>
    </source>
</evidence>
<feature type="binding site" evidence="3">
    <location>
        <begin position="183"/>
        <end position="187"/>
    </location>
    <ligand>
        <name>3'-phosphoadenylyl sulfate</name>
        <dbReference type="ChEBI" id="CHEBI:58339"/>
    </ligand>
</feature>
<feature type="compositionally biased region" description="Basic and acidic residues" evidence="5">
    <location>
        <begin position="75"/>
        <end position="85"/>
    </location>
</feature>
<feature type="domain" description="Sulfotransferase" evidence="6">
    <location>
        <begin position="3"/>
        <end position="168"/>
    </location>
</feature>
<dbReference type="SUPFAM" id="SSF52540">
    <property type="entry name" value="P-loop containing nucleoside triphosphate hydrolases"/>
    <property type="match status" value="1"/>
</dbReference>
<evidence type="ECO:0000256" key="1">
    <source>
        <dbReference type="ARBA" id="ARBA00022679"/>
    </source>
</evidence>
<dbReference type="Proteomes" id="UP000271974">
    <property type="component" value="Unassembled WGS sequence"/>
</dbReference>
<dbReference type="STRING" id="188477.A0A3S1BKF8"/>
<dbReference type="AlphaFoldDB" id="A0A3S1BKF8"/>
<evidence type="ECO:0000313" key="8">
    <source>
        <dbReference type="Proteomes" id="UP000271974"/>
    </source>
</evidence>
<accession>A0A3S1BKF8</accession>
<feature type="non-terminal residue" evidence="7">
    <location>
        <position position="210"/>
    </location>
</feature>
<organism evidence="7 8">
    <name type="scientific">Elysia chlorotica</name>
    <name type="common">Eastern emerald elysia</name>
    <name type="synonym">Sea slug</name>
    <dbReference type="NCBI Taxonomy" id="188477"/>
    <lineage>
        <taxon>Eukaryota</taxon>
        <taxon>Metazoa</taxon>
        <taxon>Spiralia</taxon>
        <taxon>Lophotrochozoa</taxon>
        <taxon>Mollusca</taxon>
        <taxon>Gastropoda</taxon>
        <taxon>Heterobranchia</taxon>
        <taxon>Euthyneura</taxon>
        <taxon>Panpulmonata</taxon>
        <taxon>Sacoglossa</taxon>
        <taxon>Placobranchoidea</taxon>
        <taxon>Plakobranchidae</taxon>
        <taxon>Elysia</taxon>
    </lineage>
</organism>
<sequence length="210" mass="24489">MNFFNDEQNLARGLAWYRACMPLSYSDQVTIEKSPAYFPSWRAPAEIASVDKTIKLILVVKDPVERVLTQAGKSTKPENSEHLYLDTEGPTPRVRNDSRTVNGGLYAQHLERWLTYFPLTQIHILEGQDLVRQPAREVYRLETFLGVPHVLTHQNFVYNSSRGFFCMMPVYRLPRAKCLSGTKGVQHPHLQTWVSRLLYNFYRPHNERFF</sequence>
<keyword evidence="2" id="KW-0325">Glycoprotein</keyword>
<keyword evidence="1" id="KW-0808">Transferase</keyword>
<dbReference type="InterPro" id="IPR027417">
    <property type="entry name" value="P-loop_NTPase"/>
</dbReference>
<reference evidence="7 8" key="1">
    <citation type="submission" date="2019-01" db="EMBL/GenBank/DDBJ databases">
        <title>A draft genome assembly of the solar-powered sea slug Elysia chlorotica.</title>
        <authorList>
            <person name="Cai H."/>
            <person name="Li Q."/>
            <person name="Fang X."/>
            <person name="Li J."/>
            <person name="Curtis N.E."/>
            <person name="Altenburger A."/>
            <person name="Shibata T."/>
            <person name="Feng M."/>
            <person name="Maeda T."/>
            <person name="Schwartz J.A."/>
            <person name="Shigenobu S."/>
            <person name="Lundholm N."/>
            <person name="Nishiyama T."/>
            <person name="Yang H."/>
            <person name="Hasebe M."/>
            <person name="Li S."/>
            <person name="Pierce S.K."/>
            <person name="Wang J."/>
        </authorList>
    </citation>
    <scope>NUCLEOTIDE SEQUENCE [LARGE SCALE GENOMIC DNA]</scope>
    <source>
        <strain evidence="7">EC2010</strain>
        <tissue evidence="7">Whole organism of an adult</tissue>
    </source>
</reference>
<dbReference type="InterPro" id="IPR037359">
    <property type="entry name" value="NST/OST"/>
</dbReference>
<dbReference type="OrthoDB" id="411451at2759"/>
<protein>
    <recommendedName>
        <fullName evidence="6">Sulfotransferase domain-containing protein</fullName>
    </recommendedName>
</protein>
<keyword evidence="4" id="KW-1015">Disulfide bond</keyword>
<comment type="caution">
    <text evidence="7">The sequence shown here is derived from an EMBL/GenBank/DDBJ whole genome shotgun (WGS) entry which is preliminary data.</text>
</comment>
<dbReference type="PANTHER" id="PTHR10605">
    <property type="entry name" value="HEPARAN SULFATE SULFOTRANSFERASE"/>
    <property type="match status" value="1"/>
</dbReference>
<keyword evidence="8" id="KW-1185">Reference proteome</keyword>
<evidence type="ECO:0000256" key="3">
    <source>
        <dbReference type="PIRSR" id="PIRSR637359-2"/>
    </source>
</evidence>
<dbReference type="Pfam" id="PF00685">
    <property type="entry name" value="Sulfotransfer_1"/>
    <property type="match status" value="1"/>
</dbReference>
<name>A0A3S1BKF8_ELYCH</name>
<proteinExistence type="predicted"/>
<dbReference type="EMBL" id="RQTK01000158">
    <property type="protein sequence ID" value="RUS85843.1"/>
    <property type="molecule type" value="Genomic_DNA"/>
</dbReference>
<dbReference type="InterPro" id="IPR000863">
    <property type="entry name" value="Sulfotransferase_dom"/>
</dbReference>
<evidence type="ECO:0000313" key="7">
    <source>
        <dbReference type="EMBL" id="RUS85843.1"/>
    </source>
</evidence>
<feature type="disulfide bond" evidence="4">
    <location>
        <begin position="166"/>
        <end position="178"/>
    </location>
</feature>
<dbReference type="GO" id="GO:0008467">
    <property type="term" value="F:[heparan sulfate]-glucosamine 3-sulfotransferase activity"/>
    <property type="evidence" value="ECO:0007669"/>
    <property type="project" value="TreeGrafter"/>
</dbReference>
<feature type="region of interest" description="Disordered" evidence="5">
    <location>
        <begin position="71"/>
        <end position="95"/>
    </location>
</feature>
<dbReference type="Gene3D" id="3.40.50.300">
    <property type="entry name" value="P-loop containing nucleotide triphosphate hydrolases"/>
    <property type="match status" value="1"/>
</dbReference>
<evidence type="ECO:0000256" key="4">
    <source>
        <dbReference type="PIRSR" id="PIRSR637359-3"/>
    </source>
</evidence>